<evidence type="ECO:0000256" key="19">
    <source>
        <dbReference type="ARBA" id="ARBA00023136"/>
    </source>
</evidence>
<dbReference type="EC" id="3.4.16.4" evidence="5"/>
<keyword evidence="7" id="KW-1003">Cell membrane</keyword>
<name>A0A261SFD7_9BORD</name>
<evidence type="ECO:0000256" key="24">
    <source>
        <dbReference type="ARBA" id="ARBA00044770"/>
    </source>
</evidence>
<evidence type="ECO:0000259" key="29">
    <source>
        <dbReference type="Pfam" id="PF00905"/>
    </source>
</evidence>
<evidence type="ECO:0000256" key="6">
    <source>
        <dbReference type="ARBA" id="ARBA00018638"/>
    </source>
</evidence>
<comment type="pathway">
    <text evidence="2">Cell wall biogenesis; peptidoglycan biosynthesis.</text>
</comment>
<evidence type="ECO:0000256" key="12">
    <source>
        <dbReference type="ARBA" id="ARBA00022679"/>
    </source>
</evidence>
<dbReference type="Gene3D" id="1.10.3810.10">
    <property type="entry name" value="Biosynthetic peptidoglycan transglycosylase-like"/>
    <property type="match status" value="1"/>
</dbReference>
<evidence type="ECO:0000259" key="31">
    <source>
        <dbReference type="Pfam" id="PF17092"/>
    </source>
</evidence>
<feature type="domain" description="Penicillin-binding protein OB-like" evidence="31">
    <location>
        <begin position="338"/>
        <end position="445"/>
    </location>
</feature>
<dbReference type="Gene3D" id="3.40.710.10">
    <property type="entry name" value="DD-peptidase/beta-lactamase superfamily"/>
    <property type="match status" value="2"/>
</dbReference>
<dbReference type="GO" id="GO:0046677">
    <property type="term" value="P:response to antibiotic"/>
    <property type="evidence" value="ECO:0007669"/>
    <property type="project" value="UniProtKB-KW"/>
</dbReference>
<proteinExistence type="inferred from homology"/>
<keyword evidence="16" id="KW-0735">Signal-anchor</keyword>
<dbReference type="SUPFAM" id="SSF56601">
    <property type="entry name" value="beta-lactamase/transpeptidase-like"/>
    <property type="match status" value="1"/>
</dbReference>
<keyword evidence="19 28" id="KW-0472">Membrane</keyword>
<feature type="transmembrane region" description="Helical" evidence="28">
    <location>
        <begin position="21"/>
        <end position="48"/>
    </location>
</feature>
<dbReference type="FunFam" id="1.10.3810.10:FF:000003">
    <property type="entry name" value="Penicillin-binding protein 1a"/>
    <property type="match status" value="1"/>
</dbReference>
<organism evidence="32 33">
    <name type="scientific">Bordetella genomosp. 1</name>
    <dbReference type="NCBI Taxonomy" id="1395607"/>
    <lineage>
        <taxon>Bacteria</taxon>
        <taxon>Pseudomonadati</taxon>
        <taxon>Pseudomonadota</taxon>
        <taxon>Betaproteobacteria</taxon>
        <taxon>Burkholderiales</taxon>
        <taxon>Alcaligenaceae</taxon>
        <taxon>Bordetella</taxon>
    </lineage>
</organism>
<keyword evidence="8" id="KW-0997">Cell inner membrane</keyword>
<keyword evidence="22" id="KW-0961">Cell wall biogenesis/degradation</keyword>
<dbReference type="EMBL" id="NEVL01000003">
    <property type="protein sequence ID" value="OZI35791.1"/>
    <property type="molecule type" value="Genomic_DNA"/>
</dbReference>
<evidence type="ECO:0000256" key="7">
    <source>
        <dbReference type="ARBA" id="ARBA00022475"/>
    </source>
</evidence>
<feature type="domain" description="Glycosyl transferase family 51" evidence="30">
    <location>
        <begin position="75"/>
        <end position="248"/>
    </location>
</feature>
<evidence type="ECO:0000313" key="32">
    <source>
        <dbReference type="EMBL" id="OZI35791.1"/>
    </source>
</evidence>
<evidence type="ECO:0000256" key="15">
    <source>
        <dbReference type="ARBA" id="ARBA00022960"/>
    </source>
</evidence>
<dbReference type="UniPathway" id="UPA00219"/>
<dbReference type="PANTHER" id="PTHR32282">
    <property type="entry name" value="BINDING PROTEIN TRANSPEPTIDASE, PUTATIVE-RELATED"/>
    <property type="match status" value="1"/>
</dbReference>
<evidence type="ECO:0000256" key="9">
    <source>
        <dbReference type="ARBA" id="ARBA00022645"/>
    </source>
</evidence>
<dbReference type="GO" id="GO:0008658">
    <property type="term" value="F:penicillin binding"/>
    <property type="evidence" value="ECO:0007669"/>
    <property type="project" value="InterPro"/>
</dbReference>
<dbReference type="InterPro" id="IPR023346">
    <property type="entry name" value="Lysozyme-like_dom_sf"/>
</dbReference>
<dbReference type="InterPro" id="IPR001460">
    <property type="entry name" value="PCN-bd_Tpept"/>
</dbReference>
<feature type="compositionally biased region" description="Pro residues" evidence="27">
    <location>
        <begin position="797"/>
        <end position="814"/>
    </location>
</feature>
<keyword evidence="20" id="KW-0046">Antibiotic resistance</keyword>
<dbReference type="AlphaFoldDB" id="A0A261SFD7"/>
<evidence type="ECO:0000256" key="25">
    <source>
        <dbReference type="ARBA" id="ARBA00049902"/>
    </source>
</evidence>
<evidence type="ECO:0000256" key="10">
    <source>
        <dbReference type="ARBA" id="ARBA00022670"/>
    </source>
</evidence>
<comment type="similarity">
    <text evidence="4">In the N-terminal section; belongs to the glycosyltransferase 51 family.</text>
</comment>
<keyword evidence="12" id="KW-0808">Transferase</keyword>
<dbReference type="GO" id="GO:0005886">
    <property type="term" value="C:plasma membrane"/>
    <property type="evidence" value="ECO:0007669"/>
    <property type="project" value="UniProtKB-SubCell"/>
</dbReference>
<evidence type="ECO:0000256" key="23">
    <source>
        <dbReference type="ARBA" id="ARBA00034000"/>
    </source>
</evidence>
<evidence type="ECO:0000259" key="30">
    <source>
        <dbReference type="Pfam" id="PF00912"/>
    </source>
</evidence>
<protein>
    <recommendedName>
        <fullName evidence="6">Penicillin-binding protein 1A</fullName>
        <ecNumber evidence="24">2.4.99.28</ecNumber>
        <ecNumber evidence="5">3.4.16.4</ecNumber>
    </recommendedName>
</protein>
<evidence type="ECO:0000256" key="18">
    <source>
        <dbReference type="ARBA" id="ARBA00022989"/>
    </source>
</evidence>
<dbReference type="InterPro" id="IPR031376">
    <property type="entry name" value="PCB_OB"/>
</dbReference>
<keyword evidence="17" id="KW-0573">Peptidoglycan synthesis</keyword>
<evidence type="ECO:0000256" key="2">
    <source>
        <dbReference type="ARBA" id="ARBA00004752"/>
    </source>
</evidence>
<keyword evidence="15" id="KW-0133">Cell shape</keyword>
<keyword evidence="18 28" id="KW-1133">Transmembrane helix</keyword>
<comment type="similarity">
    <text evidence="3">In the C-terminal section; belongs to the transpeptidase family.</text>
</comment>
<evidence type="ECO:0000256" key="16">
    <source>
        <dbReference type="ARBA" id="ARBA00022968"/>
    </source>
</evidence>
<dbReference type="RefSeq" id="WP_094826600.1">
    <property type="nucleotide sequence ID" value="NZ_NEVL01000003.1"/>
</dbReference>
<evidence type="ECO:0000256" key="26">
    <source>
        <dbReference type="ARBA" id="ARBA00060592"/>
    </source>
</evidence>
<gene>
    <name evidence="32" type="ORF">CEG14_12105</name>
</gene>
<dbReference type="NCBIfam" id="TIGR02074">
    <property type="entry name" value="PBP_1a_fam"/>
    <property type="match status" value="1"/>
</dbReference>
<dbReference type="GO" id="GO:0008360">
    <property type="term" value="P:regulation of cell shape"/>
    <property type="evidence" value="ECO:0007669"/>
    <property type="project" value="UniProtKB-KW"/>
</dbReference>
<keyword evidence="10" id="KW-0645">Protease</keyword>
<evidence type="ECO:0000256" key="20">
    <source>
        <dbReference type="ARBA" id="ARBA00023251"/>
    </source>
</evidence>
<dbReference type="InterPro" id="IPR012338">
    <property type="entry name" value="Beta-lactam/transpept-like"/>
</dbReference>
<keyword evidence="21" id="KW-0511">Multifunctional enzyme</keyword>
<dbReference type="OrthoDB" id="9766909at2"/>
<dbReference type="Pfam" id="PF17092">
    <property type="entry name" value="PCB_OB"/>
    <property type="match status" value="1"/>
</dbReference>
<dbReference type="GO" id="GO:0009002">
    <property type="term" value="F:serine-type D-Ala-D-Ala carboxypeptidase activity"/>
    <property type="evidence" value="ECO:0007669"/>
    <property type="project" value="UniProtKB-EC"/>
</dbReference>
<accession>A0A261SFD7</accession>
<keyword evidence="11" id="KW-0328">Glycosyltransferase</keyword>
<evidence type="ECO:0000256" key="17">
    <source>
        <dbReference type="ARBA" id="ARBA00022984"/>
    </source>
</evidence>
<dbReference type="EC" id="2.4.99.28" evidence="24"/>
<dbReference type="PANTHER" id="PTHR32282:SF27">
    <property type="entry name" value="PENICILLIN-BINDING PROTEIN 1A"/>
    <property type="match status" value="1"/>
</dbReference>
<comment type="caution">
    <text evidence="32">The sequence shown here is derived from an EMBL/GenBank/DDBJ whole genome shotgun (WGS) entry which is preliminary data.</text>
</comment>
<keyword evidence="14" id="KW-0378">Hydrolase</keyword>
<dbReference type="Proteomes" id="UP000217005">
    <property type="component" value="Unassembled WGS sequence"/>
</dbReference>
<evidence type="ECO:0000313" key="33">
    <source>
        <dbReference type="Proteomes" id="UP000217005"/>
    </source>
</evidence>
<comment type="subcellular location">
    <subcellularLocation>
        <location evidence="1">Cell inner membrane</location>
        <topology evidence="1">Single-pass type II membrane protein</topology>
    </subcellularLocation>
</comment>
<evidence type="ECO:0000256" key="8">
    <source>
        <dbReference type="ARBA" id="ARBA00022519"/>
    </source>
</evidence>
<evidence type="ECO:0000256" key="22">
    <source>
        <dbReference type="ARBA" id="ARBA00023316"/>
    </source>
</evidence>
<evidence type="ECO:0000256" key="11">
    <source>
        <dbReference type="ARBA" id="ARBA00022676"/>
    </source>
</evidence>
<evidence type="ECO:0000256" key="27">
    <source>
        <dbReference type="SAM" id="MobiDB-lite"/>
    </source>
</evidence>
<reference evidence="32 33" key="1">
    <citation type="submission" date="2017-05" db="EMBL/GenBank/DDBJ databases">
        <title>Complete and WGS of Bordetella genogroups.</title>
        <authorList>
            <person name="Spilker T."/>
            <person name="LiPuma J."/>
        </authorList>
    </citation>
    <scope>NUCLEOTIDE SEQUENCE [LARGE SCALE GENOMIC DNA]</scope>
    <source>
        <strain evidence="32 33">AU17610</strain>
    </source>
</reference>
<comment type="pathway">
    <text evidence="26">Glycan biosynthesis.</text>
</comment>
<evidence type="ECO:0000256" key="1">
    <source>
        <dbReference type="ARBA" id="ARBA00004249"/>
    </source>
</evidence>
<evidence type="ECO:0000256" key="4">
    <source>
        <dbReference type="ARBA" id="ARBA00007739"/>
    </source>
</evidence>
<comment type="catalytic activity">
    <reaction evidence="23">
        <text>Preferential cleavage: (Ac)2-L-Lys-D-Ala-|-D-Ala. Also transpeptidation of peptidyl-alanyl moieties that are N-acyl substituents of D-alanine.</text>
        <dbReference type="EC" id="3.4.16.4"/>
    </reaction>
</comment>
<keyword evidence="9" id="KW-0121">Carboxypeptidase</keyword>
<keyword evidence="13 28" id="KW-0812">Transmembrane</keyword>
<dbReference type="GO" id="GO:0008955">
    <property type="term" value="F:peptidoglycan glycosyltransferase activity"/>
    <property type="evidence" value="ECO:0007669"/>
    <property type="project" value="UniProtKB-EC"/>
</dbReference>
<evidence type="ECO:0000256" key="3">
    <source>
        <dbReference type="ARBA" id="ARBA00007090"/>
    </source>
</evidence>
<evidence type="ECO:0000256" key="13">
    <source>
        <dbReference type="ARBA" id="ARBA00022692"/>
    </source>
</evidence>
<feature type="region of interest" description="Disordered" evidence="27">
    <location>
        <begin position="778"/>
        <end position="880"/>
    </location>
</feature>
<evidence type="ECO:0000256" key="14">
    <source>
        <dbReference type="ARBA" id="ARBA00022801"/>
    </source>
</evidence>
<dbReference type="GO" id="GO:0030288">
    <property type="term" value="C:outer membrane-bounded periplasmic space"/>
    <property type="evidence" value="ECO:0007669"/>
    <property type="project" value="TreeGrafter"/>
</dbReference>
<dbReference type="Pfam" id="PF00905">
    <property type="entry name" value="Transpeptidase"/>
    <property type="match status" value="1"/>
</dbReference>
<feature type="domain" description="Penicillin-binding protein transpeptidase" evidence="29">
    <location>
        <begin position="449"/>
        <end position="685"/>
    </location>
</feature>
<comment type="catalytic activity">
    <reaction evidence="25">
        <text>[GlcNAc-(1-&gt;4)-Mur2Ac(oyl-L-Ala-gamma-D-Glu-L-Lys-D-Ala-D-Ala)](n)-di-trans,octa-cis-undecaprenyl diphosphate + beta-D-GlcNAc-(1-&gt;4)-Mur2Ac(oyl-L-Ala-gamma-D-Glu-L-Lys-D-Ala-D-Ala)-di-trans,octa-cis-undecaprenyl diphosphate = [GlcNAc-(1-&gt;4)-Mur2Ac(oyl-L-Ala-gamma-D-Glu-L-Lys-D-Ala-D-Ala)](n+1)-di-trans,octa-cis-undecaprenyl diphosphate + di-trans,octa-cis-undecaprenyl diphosphate + H(+)</text>
        <dbReference type="Rhea" id="RHEA:23708"/>
        <dbReference type="Rhea" id="RHEA-COMP:9602"/>
        <dbReference type="Rhea" id="RHEA-COMP:9603"/>
        <dbReference type="ChEBI" id="CHEBI:15378"/>
        <dbReference type="ChEBI" id="CHEBI:58405"/>
        <dbReference type="ChEBI" id="CHEBI:60033"/>
        <dbReference type="ChEBI" id="CHEBI:78435"/>
        <dbReference type="EC" id="2.4.99.28"/>
    </reaction>
</comment>
<dbReference type="InterPro" id="IPR036950">
    <property type="entry name" value="PBP_transglycosylase"/>
</dbReference>
<feature type="compositionally biased region" description="Low complexity" evidence="27">
    <location>
        <begin position="862"/>
        <end position="880"/>
    </location>
</feature>
<dbReference type="Pfam" id="PF00912">
    <property type="entry name" value="Transgly"/>
    <property type="match status" value="1"/>
</dbReference>
<dbReference type="InterPro" id="IPR001264">
    <property type="entry name" value="Glyco_trans_51"/>
</dbReference>
<dbReference type="GO" id="GO:0071555">
    <property type="term" value="P:cell wall organization"/>
    <property type="evidence" value="ECO:0007669"/>
    <property type="project" value="UniProtKB-KW"/>
</dbReference>
<dbReference type="GO" id="GO:0009252">
    <property type="term" value="P:peptidoglycan biosynthetic process"/>
    <property type="evidence" value="ECO:0007669"/>
    <property type="project" value="UniProtKB-UniPathway"/>
</dbReference>
<dbReference type="GO" id="GO:0006508">
    <property type="term" value="P:proteolysis"/>
    <property type="evidence" value="ECO:0007669"/>
    <property type="project" value="UniProtKB-KW"/>
</dbReference>
<evidence type="ECO:0000256" key="28">
    <source>
        <dbReference type="SAM" id="Phobius"/>
    </source>
</evidence>
<evidence type="ECO:0000256" key="5">
    <source>
        <dbReference type="ARBA" id="ARBA00012448"/>
    </source>
</evidence>
<dbReference type="SUPFAM" id="SSF53955">
    <property type="entry name" value="Lysozyme-like"/>
    <property type="match status" value="1"/>
</dbReference>
<dbReference type="InterPro" id="IPR050396">
    <property type="entry name" value="Glycosyltr_51/Transpeptidase"/>
</dbReference>
<sequence length="880" mass="95332">MKKPDSPQADGAWSRPRMKRLAIKAGVLAAGLGLCGAIAAGLAVALAWPSLPELHAMTDYRPRVPLRIYTADKVLIGEFGEEHRNVLRFNEIPEVMRNAVLAAEDDDFYHHNGVDWAGMTRAVLANMVTMAKAQGGSTITMQVARNFYLSSEKTYSRKLYELLLTFKIENELTKDQILELYMNQIYLGHRAYGFAAAARTYFGKALADVTPAEAAMLAGIPKAPSRSNPITNFGRAQTRQHYVLNRMQVLGYLTPEQVKQAQAEQISVRGAEGGPARGYTVHGEYPAELVRQLMYGVFQEDAYTRGINVYTTIDSHAQQDAYVAVRDGVLDYTRRAAYPGPEDQIDLPEGIENDPQAFDEVLDGVQDKAPDSGELFSGVVLSASPTEIKVARSAREIITVNDKKALAVVARALAPNAKDDLRIRRGSVVYVHKNGDNWEVINMPALQAAMVSLNPADGGIRAMIGGFDFYRGSFNRVTQAWRQPGSNIKPFIYAAALERGFTPGTQISDQPFTLTAAQTGSREWTPKNDGNHYEPMLTLREGLYRSKNMVSIRILQAITPEYGQQYLTRFGFEKDRWPAVLPMALGAGAATPLQVANAYGVFANGGYLLTPYLIDKVTDSSGKVLMQAEPAKAGDEAHRAIDPRTAWVMNDIMHDTTTKGTGARASRTLKRNDLGGKTGTTNDAVDVWFSGFNRDMVTTVWMGFDRPRPLGNNEFGSGLALSTWLDFAQPYLKDKPQTQPPPRPQGLIAANGDYYFSEFPPGQAVAALDLSTGDELSDFLNNVRPSDGAPTRVNPLPGQPAPQPGQPGQPPQPMNVPGTGTSPNGAAPSAFPAIPVPHADAGAQARPAVATPGNDDGSRPLGTAASSPVSGVGSVEARPL</sequence>
<evidence type="ECO:0000256" key="21">
    <source>
        <dbReference type="ARBA" id="ARBA00023268"/>
    </source>
</evidence>